<dbReference type="InterPro" id="IPR012905">
    <property type="entry name" value="PA-IL"/>
</dbReference>
<feature type="signal peptide" evidence="1">
    <location>
        <begin position="1"/>
        <end position="23"/>
    </location>
</feature>
<evidence type="ECO:0000313" key="2">
    <source>
        <dbReference type="EMBL" id="MBN1573699.1"/>
    </source>
</evidence>
<gene>
    <name evidence="2" type="ORF">JW984_10940</name>
</gene>
<sequence>MNRRSLAALLFLALVIISASLLAAEEGVLNTRGAKEGIIKGGAAVGMGGDGAYAFVVNTATRWFDTGIDVKKGDKITIVASASKTDPPCDGRTGCPPYRNPDDVIADGFAGKGLKALVSRIEAAEEKSDYSGDPFSVGKELILSAPKEGRLYLGYNDCEDCFSDNTGAFEVSISVEK</sequence>
<protein>
    <submittedName>
        <fullName evidence="2">Uncharacterized protein</fullName>
    </submittedName>
</protein>
<proteinExistence type="predicted"/>
<organism evidence="2 3">
    <name type="scientific">Candidatus Zymogenus saltonus</name>
    <dbReference type="NCBI Taxonomy" id="2844893"/>
    <lineage>
        <taxon>Bacteria</taxon>
        <taxon>Deltaproteobacteria</taxon>
        <taxon>Candidatus Zymogenia</taxon>
        <taxon>Candidatus Zymogeniales</taxon>
        <taxon>Candidatus Zymogenaceae</taxon>
        <taxon>Candidatus Zymogenus</taxon>
    </lineage>
</organism>
<dbReference type="Pfam" id="PF07828">
    <property type="entry name" value="PA-IL"/>
    <property type="match status" value="1"/>
</dbReference>
<dbReference type="EMBL" id="JAFGIX010000054">
    <property type="protein sequence ID" value="MBN1573699.1"/>
    <property type="molecule type" value="Genomic_DNA"/>
</dbReference>
<name>A0A9D8KFG2_9DELT</name>
<dbReference type="Proteomes" id="UP000809273">
    <property type="component" value="Unassembled WGS sequence"/>
</dbReference>
<reference evidence="2" key="1">
    <citation type="journal article" date="2021" name="Environ. Microbiol.">
        <title>Genomic characterization of three novel Desulfobacterota classes expand the metabolic and phylogenetic diversity of the phylum.</title>
        <authorList>
            <person name="Murphy C.L."/>
            <person name="Biggerstaff J."/>
            <person name="Eichhorn A."/>
            <person name="Ewing E."/>
            <person name="Shahan R."/>
            <person name="Soriano D."/>
            <person name="Stewart S."/>
            <person name="VanMol K."/>
            <person name="Walker R."/>
            <person name="Walters P."/>
            <person name="Elshahed M.S."/>
            <person name="Youssef N.H."/>
        </authorList>
    </citation>
    <scope>NUCLEOTIDE SEQUENCE</scope>
    <source>
        <strain evidence="2">Zod_Metabat.24</strain>
    </source>
</reference>
<comment type="caution">
    <text evidence="2">The sequence shown here is derived from an EMBL/GenBank/DDBJ whole genome shotgun (WGS) entry which is preliminary data.</text>
</comment>
<accession>A0A9D8KFG2</accession>
<feature type="chain" id="PRO_5039008590" evidence="1">
    <location>
        <begin position="24"/>
        <end position="177"/>
    </location>
</feature>
<keyword evidence="1" id="KW-0732">Signal</keyword>
<reference evidence="2" key="2">
    <citation type="submission" date="2021-01" db="EMBL/GenBank/DDBJ databases">
        <authorList>
            <person name="Hahn C.R."/>
            <person name="Youssef N.H."/>
            <person name="Elshahed M."/>
        </authorList>
    </citation>
    <scope>NUCLEOTIDE SEQUENCE</scope>
    <source>
        <strain evidence="2">Zod_Metabat.24</strain>
    </source>
</reference>
<dbReference type="Gene3D" id="2.60.120.430">
    <property type="entry name" value="Galactose-binding lectin"/>
    <property type="match status" value="1"/>
</dbReference>
<evidence type="ECO:0000313" key="3">
    <source>
        <dbReference type="Proteomes" id="UP000809273"/>
    </source>
</evidence>
<evidence type="ECO:0000256" key="1">
    <source>
        <dbReference type="SAM" id="SignalP"/>
    </source>
</evidence>
<dbReference type="AlphaFoldDB" id="A0A9D8KFG2"/>